<evidence type="ECO:0000313" key="5">
    <source>
        <dbReference type="Proteomes" id="UP000305881"/>
    </source>
</evidence>
<evidence type="ECO:0000313" key="4">
    <source>
        <dbReference type="EMBL" id="QCW84608.1"/>
    </source>
</evidence>
<dbReference type="OrthoDB" id="9801773at2"/>
<dbReference type="InterPro" id="IPR036291">
    <property type="entry name" value="NAD(P)-bd_dom_sf"/>
</dbReference>
<keyword evidence="5" id="KW-1185">Reference proteome</keyword>
<gene>
    <name evidence="4" type="ORF">EQU24_21955</name>
</gene>
<proteinExistence type="inferred from homology"/>
<dbReference type="Proteomes" id="UP000305881">
    <property type="component" value="Chromosome"/>
</dbReference>
<dbReference type="Pfam" id="PF08338">
    <property type="entry name" value="DUF1731"/>
    <property type="match status" value="1"/>
</dbReference>
<dbReference type="RefSeq" id="WP_017841508.1">
    <property type="nucleotide sequence ID" value="NZ_CP035467.1"/>
</dbReference>
<sequence length="303" mass="33411">MNILLTGGTGFIGTLLTRQLSGQGHQLTVLSRNPERVQSICGPDTKSLGSLDDITPDQRFDAVINLAGAPIFDKRWTEAQKRIIWDSRVLLTDRLFETLEGLAVKPEVLISGSAIGYYGNQGDTVLDEETPAKDDFSHRLCLAWENSALQAEQLDIRVCLIRTGLVIGHEGGLLQRMLLPFKLGLGGRIGAGTQWMSWIHRQDWINVACAMLNDDSMRGPYNATAPNPVTNREFTETLAACLKRPALLPIPAWALKLLLGEMSELVLGSQRVMPLRLINELGFSFEYNDLQSALTEALSSHSD</sequence>
<dbReference type="PANTHER" id="PTHR11092:SF0">
    <property type="entry name" value="EPIMERASE FAMILY PROTEIN SDR39U1"/>
    <property type="match status" value="1"/>
</dbReference>
<reference evidence="5" key="1">
    <citation type="journal article" date="2019" name="J. Bacteriol.">
        <title>A Mutagenic Screen Identifies a TonB-Dependent Receptor Required for the Lanthanide Metal Switch in the Type I Methanotroph 'Methylotuvimicrobium buryatense' 5GB1C.</title>
        <authorList>
            <person name="Groom J.D."/>
            <person name="Ford S.M."/>
            <person name="Pesesky M.W."/>
            <person name="Lidstrom M.E."/>
        </authorList>
    </citation>
    <scope>NUCLEOTIDE SEQUENCE [LARGE SCALE GENOMIC DNA]</scope>
    <source>
        <strain evidence="5">5GB1C</strain>
    </source>
</reference>
<accession>A0A4P9UST8</accession>
<dbReference type="InterPro" id="IPR010099">
    <property type="entry name" value="SDR39U1"/>
</dbReference>
<dbReference type="STRING" id="675511.GCA_000341735_03036"/>
<dbReference type="SUPFAM" id="SSF51735">
    <property type="entry name" value="NAD(P)-binding Rossmann-fold domains"/>
    <property type="match status" value="1"/>
</dbReference>
<evidence type="ECO:0000259" key="3">
    <source>
        <dbReference type="Pfam" id="PF08338"/>
    </source>
</evidence>
<protein>
    <submittedName>
        <fullName evidence="4">TIGR01777 family protein</fullName>
    </submittedName>
</protein>
<dbReference type="InterPro" id="IPR001509">
    <property type="entry name" value="Epimerase_deHydtase"/>
</dbReference>
<dbReference type="AlphaFoldDB" id="A0A4P9UST8"/>
<dbReference type="NCBIfam" id="TIGR01777">
    <property type="entry name" value="yfcH"/>
    <property type="match status" value="1"/>
</dbReference>
<evidence type="ECO:0000259" key="2">
    <source>
        <dbReference type="Pfam" id="PF01370"/>
    </source>
</evidence>
<dbReference type="InterPro" id="IPR013549">
    <property type="entry name" value="DUF1731"/>
</dbReference>
<feature type="domain" description="DUF1731" evidence="3">
    <location>
        <begin position="250"/>
        <end position="296"/>
    </location>
</feature>
<name>A0A4P9UST8_METBY</name>
<dbReference type="EMBL" id="CP035467">
    <property type="protein sequence ID" value="QCW84608.1"/>
    <property type="molecule type" value="Genomic_DNA"/>
</dbReference>
<dbReference type="KEGG" id="mbur:EQU24_21955"/>
<dbReference type="CDD" id="cd05242">
    <property type="entry name" value="SDR_a8"/>
    <property type="match status" value="1"/>
</dbReference>
<feature type="domain" description="NAD-dependent epimerase/dehydratase" evidence="2">
    <location>
        <begin position="3"/>
        <end position="215"/>
    </location>
</feature>
<dbReference type="Gene3D" id="3.40.50.720">
    <property type="entry name" value="NAD(P)-binding Rossmann-like Domain"/>
    <property type="match status" value="1"/>
</dbReference>
<organism evidence="4 5">
    <name type="scientific">Methylotuvimicrobium buryatense</name>
    <name type="common">Methylomicrobium buryatense</name>
    <dbReference type="NCBI Taxonomy" id="95641"/>
    <lineage>
        <taxon>Bacteria</taxon>
        <taxon>Pseudomonadati</taxon>
        <taxon>Pseudomonadota</taxon>
        <taxon>Gammaproteobacteria</taxon>
        <taxon>Methylococcales</taxon>
        <taxon>Methylococcaceae</taxon>
        <taxon>Methylotuvimicrobium</taxon>
    </lineage>
</organism>
<comment type="similarity">
    <text evidence="1">Belongs to the NAD(P)-dependent epimerase/dehydratase family. SDR39U1 subfamily.</text>
</comment>
<evidence type="ECO:0000256" key="1">
    <source>
        <dbReference type="ARBA" id="ARBA00009353"/>
    </source>
</evidence>
<dbReference type="PANTHER" id="PTHR11092">
    <property type="entry name" value="SUGAR NUCLEOTIDE EPIMERASE RELATED"/>
    <property type="match status" value="1"/>
</dbReference>
<dbReference type="Pfam" id="PF01370">
    <property type="entry name" value="Epimerase"/>
    <property type="match status" value="1"/>
</dbReference>